<dbReference type="InterPro" id="IPR008928">
    <property type="entry name" value="6-hairpin_glycosidase_sf"/>
</dbReference>
<dbReference type="EC" id="3.2.1.40" evidence="2"/>
<evidence type="ECO:0000256" key="1">
    <source>
        <dbReference type="ARBA" id="ARBA00001445"/>
    </source>
</evidence>
<gene>
    <name evidence="4" type="ORF">RS130_00665</name>
</gene>
<dbReference type="GO" id="GO:0016798">
    <property type="term" value="F:hydrolase activity, acting on glycosyl bonds"/>
    <property type="evidence" value="ECO:0007669"/>
    <property type="project" value="UniProtKB-KW"/>
</dbReference>
<reference evidence="4 5" key="1">
    <citation type="submission" date="2023-10" db="EMBL/GenBank/DDBJ databases">
        <title>Glaciecola aquimarina strain GGW-M5 nov., isolated from a coastal seawater.</title>
        <authorList>
            <person name="Bayburt H."/>
            <person name="Kim J.M."/>
            <person name="Choi B.J."/>
            <person name="Jeon C.O."/>
        </authorList>
    </citation>
    <scope>NUCLEOTIDE SEQUENCE [LARGE SCALE GENOMIC DNA]</scope>
    <source>
        <strain evidence="4 5">KCTC 32108</strain>
    </source>
</reference>
<evidence type="ECO:0000259" key="3">
    <source>
        <dbReference type="Pfam" id="PF17389"/>
    </source>
</evidence>
<keyword evidence="5" id="KW-1185">Reference proteome</keyword>
<evidence type="ECO:0000256" key="2">
    <source>
        <dbReference type="ARBA" id="ARBA00012652"/>
    </source>
</evidence>
<comment type="caution">
    <text evidence="4">The sequence shown here is derived from an EMBL/GenBank/DDBJ whole genome shotgun (WGS) entry which is preliminary data.</text>
</comment>
<dbReference type="PANTHER" id="PTHR33307:SF6">
    <property type="entry name" value="ALPHA-RHAMNOSIDASE (EUROFUNG)-RELATED"/>
    <property type="match status" value="1"/>
</dbReference>
<dbReference type="InterPro" id="IPR035396">
    <property type="entry name" value="Bac_rhamnosid6H"/>
</dbReference>
<dbReference type="PANTHER" id="PTHR33307">
    <property type="entry name" value="ALPHA-RHAMNOSIDASE (EUROFUNG)"/>
    <property type="match status" value="1"/>
</dbReference>
<dbReference type="Gene3D" id="2.60.40.10">
    <property type="entry name" value="Immunoglobulins"/>
    <property type="match status" value="1"/>
</dbReference>
<dbReference type="SUPFAM" id="SSF48208">
    <property type="entry name" value="Six-hairpin glycosidases"/>
    <property type="match status" value="1"/>
</dbReference>
<dbReference type="InterPro" id="IPR013783">
    <property type="entry name" value="Ig-like_fold"/>
</dbReference>
<dbReference type="Pfam" id="PF25788">
    <property type="entry name" value="Ig_Rha78A_N"/>
    <property type="match status" value="1"/>
</dbReference>
<proteinExistence type="predicted"/>
<evidence type="ECO:0000313" key="5">
    <source>
        <dbReference type="Proteomes" id="UP001247805"/>
    </source>
</evidence>
<dbReference type="Pfam" id="PF17389">
    <property type="entry name" value="Bac_rhamnosid6H"/>
    <property type="match status" value="1"/>
</dbReference>
<dbReference type="InterPro" id="IPR012341">
    <property type="entry name" value="6hp_glycosidase-like_sf"/>
</dbReference>
<dbReference type="InterPro" id="IPR016007">
    <property type="entry name" value="Alpha_rhamnosid"/>
</dbReference>
<evidence type="ECO:0000313" key="4">
    <source>
        <dbReference type="EMBL" id="MDU0352623.1"/>
    </source>
</evidence>
<organism evidence="4 5">
    <name type="scientific">Paraglaciecola aquimarina</name>
    <dbReference type="NCBI Taxonomy" id="1235557"/>
    <lineage>
        <taxon>Bacteria</taxon>
        <taxon>Pseudomonadati</taxon>
        <taxon>Pseudomonadota</taxon>
        <taxon>Gammaproteobacteria</taxon>
        <taxon>Alteromonadales</taxon>
        <taxon>Alteromonadaceae</taxon>
        <taxon>Paraglaciecola</taxon>
    </lineage>
</organism>
<accession>A0ABU3SRK3</accession>
<comment type="catalytic activity">
    <reaction evidence="1">
        <text>Hydrolysis of terminal non-reducing alpha-L-rhamnose residues in alpha-L-rhamnosides.</text>
        <dbReference type="EC" id="3.2.1.40"/>
    </reaction>
</comment>
<keyword evidence="4" id="KW-0378">Hydrolase</keyword>
<name>A0ABU3SRK3_9ALTE</name>
<sequence>MLSLEVGNTLTASRTGWLFCLFIMLGCQQTPSTPFTGFIQPNELRVELLKGDWVANVKDSQPEFTWAIQGDDTYGQQIAYRIQLWDITSSVSRQPKWDSGQQSSSKSNAVSYGGGRLFANSNYKWRVKVWLKAQENEVIESSWSHYQFFTTSGSFDSSASQHDLVTTTVKAKYIKKLPSGRYLIDFGKVAFGYLSLTLTSDKAGLATVYLAERGNENGATSKLDSKSSVRYYQVPLDVNAKKDVYAVHPPRNVRNTKAGKAIAIPGKFGRIAPFRFVEIDPGELSLSDIEGVQIALHYPFNPYASSFHSSNETLNAIWNLSKYSMKATSFAGIYVDGDRERIPYEADAYINQLSHYLVDDEYSLARYSHEYLMEHPTWPTEWKQHSVMMAWTDWMYTGDVESLKSNYKLLKEQKLLSRFANPKGLLSTFPNGTHQTIKDIVDWPPVERDGYELKKVNTVINAFHYLNLKQMAQIATAIGETYDADEFREQAKALYKAFNSTLYNRETGLYIDGIGSNHSAAHANILPLAVGLVPEERQGKVIEFIKSKKMAVSVYFAQYLMEALYNNGQGDYALSLLTSKQKRSWFNMIRVGSTISLEAWDDEFKPNQD</sequence>
<dbReference type="EMBL" id="JAWDIO010000001">
    <property type="protein sequence ID" value="MDU0352623.1"/>
    <property type="molecule type" value="Genomic_DNA"/>
</dbReference>
<dbReference type="Gene3D" id="1.50.10.10">
    <property type="match status" value="1"/>
</dbReference>
<feature type="domain" description="Alpha-L-rhamnosidase six-hairpin glycosidase" evidence="3">
    <location>
        <begin position="304"/>
        <end position="606"/>
    </location>
</feature>
<keyword evidence="4" id="KW-0326">Glycosidase</keyword>
<dbReference type="Gene3D" id="2.60.120.260">
    <property type="entry name" value="Galactose-binding domain-like"/>
    <property type="match status" value="1"/>
</dbReference>
<dbReference type="RefSeq" id="WP_316024334.1">
    <property type="nucleotide sequence ID" value="NZ_JAWDIO010000001.1"/>
</dbReference>
<protein>
    <recommendedName>
        <fullName evidence="2">alpha-L-rhamnosidase</fullName>
        <ecNumber evidence="2">3.2.1.40</ecNumber>
    </recommendedName>
</protein>
<dbReference type="Proteomes" id="UP001247805">
    <property type="component" value="Unassembled WGS sequence"/>
</dbReference>